<accession>A0A8H3I9D2</accession>
<keyword evidence="2" id="KW-1185">Reference proteome</keyword>
<reference evidence="1" key="1">
    <citation type="submission" date="2021-03" db="EMBL/GenBank/DDBJ databases">
        <authorList>
            <person name="Tagirdzhanova G."/>
        </authorList>
    </citation>
    <scope>NUCLEOTIDE SEQUENCE</scope>
</reference>
<dbReference type="Proteomes" id="UP000664203">
    <property type="component" value="Unassembled WGS sequence"/>
</dbReference>
<dbReference type="AlphaFoldDB" id="A0A8H3I9D2"/>
<dbReference type="OrthoDB" id="5282002at2759"/>
<evidence type="ECO:0000313" key="2">
    <source>
        <dbReference type="Proteomes" id="UP000664203"/>
    </source>
</evidence>
<proteinExistence type="predicted"/>
<gene>
    <name evidence="1" type="ORF">ALECFALPRED_000163</name>
</gene>
<sequence>MTARNVVILLISTLSPPEEAAKLMLHVWYSARLTPRMIQSLEGQIRGFIAEGVESCQALSEADQMQSMEWKFNSRVLTISLCTWQWEHILKILDSRPSLNDAERRRKQVMLAETQVDTRDRQYNLLRPSERVSVHKLRETGVLLPFGFGVNEYDHQEFGYHHPNPTMYDPDTGAWLQQPLYEAKASWNLAQILTSGARHGVPKEDINGHTYFHVLGTLTAFCKKLRSLNVHFCIYSASPDLLPELLEKTTTISSFDRIDASHLADIPNPAAQTKDGTSVLEITLLSLGRMLKTPVQNPHAVLITLFLNATEHALRALGGDYARVRQKHNMKRVAKFMDWNQDISYPFYLKFMDACHVFRDYDMLFEKYLDMIGLEQVEDKQGMKMKEPNSVVESWPYRMKKRAVEKGAQAEFEAVLASFALGGGRYVEWVRKILN</sequence>
<organism evidence="1 2">
    <name type="scientific">Alectoria fallacina</name>
    <dbReference type="NCBI Taxonomy" id="1903189"/>
    <lineage>
        <taxon>Eukaryota</taxon>
        <taxon>Fungi</taxon>
        <taxon>Dikarya</taxon>
        <taxon>Ascomycota</taxon>
        <taxon>Pezizomycotina</taxon>
        <taxon>Lecanoromycetes</taxon>
        <taxon>OSLEUM clade</taxon>
        <taxon>Lecanoromycetidae</taxon>
        <taxon>Lecanorales</taxon>
        <taxon>Lecanorineae</taxon>
        <taxon>Parmeliaceae</taxon>
        <taxon>Alectoria</taxon>
    </lineage>
</organism>
<comment type="caution">
    <text evidence="1">The sequence shown here is derived from an EMBL/GenBank/DDBJ whole genome shotgun (WGS) entry which is preliminary data.</text>
</comment>
<name>A0A8H3I9D2_9LECA</name>
<protein>
    <recommendedName>
        <fullName evidence="3">DUF4470 domain-containing protein</fullName>
    </recommendedName>
</protein>
<evidence type="ECO:0000313" key="1">
    <source>
        <dbReference type="EMBL" id="CAF9905154.1"/>
    </source>
</evidence>
<dbReference type="EMBL" id="CAJPDR010000010">
    <property type="protein sequence ID" value="CAF9905154.1"/>
    <property type="molecule type" value="Genomic_DNA"/>
</dbReference>
<evidence type="ECO:0008006" key="3">
    <source>
        <dbReference type="Google" id="ProtNLM"/>
    </source>
</evidence>